<dbReference type="GO" id="GO:0006950">
    <property type="term" value="P:response to stress"/>
    <property type="evidence" value="ECO:0007669"/>
    <property type="project" value="TreeGrafter"/>
</dbReference>
<dbReference type="SUPFAM" id="SSF46785">
    <property type="entry name" value="Winged helix' DNA-binding domain"/>
    <property type="match status" value="1"/>
</dbReference>
<dbReference type="InterPro" id="IPR036388">
    <property type="entry name" value="WH-like_DNA-bd_sf"/>
</dbReference>
<dbReference type="Proteomes" id="UP000654670">
    <property type="component" value="Unassembled WGS sequence"/>
</dbReference>
<dbReference type="InterPro" id="IPR039422">
    <property type="entry name" value="MarR/SlyA-like"/>
</dbReference>
<name>A0A917S883_9BACL</name>
<comment type="caution">
    <text evidence="3">The sequence shown here is derived from an EMBL/GenBank/DDBJ whole genome shotgun (WGS) entry which is preliminary data.</text>
</comment>
<dbReference type="EMBL" id="BMOK01000013">
    <property type="protein sequence ID" value="GGL61139.1"/>
    <property type="molecule type" value="Genomic_DNA"/>
</dbReference>
<keyword evidence="4" id="KW-1185">Reference proteome</keyword>
<dbReference type="Gene3D" id="1.10.10.10">
    <property type="entry name" value="Winged helix-like DNA-binding domain superfamily/Winged helix DNA-binding domain"/>
    <property type="match status" value="1"/>
</dbReference>
<accession>A0A917S883</accession>
<dbReference type="InterPro" id="IPR036390">
    <property type="entry name" value="WH_DNA-bd_sf"/>
</dbReference>
<evidence type="ECO:0000313" key="4">
    <source>
        <dbReference type="Proteomes" id="UP000654670"/>
    </source>
</evidence>
<gene>
    <name evidence="3" type="ORF">GCM10007968_26410</name>
</gene>
<dbReference type="PANTHER" id="PTHR33164">
    <property type="entry name" value="TRANSCRIPTIONAL REGULATOR, MARR FAMILY"/>
    <property type="match status" value="1"/>
</dbReference>
<reference evidence="3" key="2">
    <citation type="submission" date="2020-09" db="EMBL/GenBank/DDBJ databases">
        <authorList>
            <person name="Sun Q."/>
            <person name="Ohkuma M."/>
        </authorList>
    </citation>
    <scope>NUCLEOTIDE SEQUENCE</scope>
    <source>
        <strain evidence="3">JCM 15325</strain>
    </source>
</reference>
<dbReference type="GO" id="GO:0003677">
    <property type="term" value="F:DNA binding"/>
    <property type="evidence" value="ECO:0007669"/>
    <property type="project" value="UniProtKB-KW"/>
</dbReference>
<dbReference type="RefSeq" id="WP_188804122.1">
    <property type="nucleotide sequence ID" value="NZ_BMOK01000013.1"/>
</dbReference>
<dbReference type="InterPro" id="IPR000835">
    <property type="entry name" value="HTH_MarR-typ"/>
</dbReference>
<dbReference type="AlphaFoldDB" id="A0A917S883"/>
<reference evidence="3" key="1">
    <citation type="journal article" date="2014" name="Int. J. Syst. Evol. Microbiol.">
        <title>Complete genome sequence of Corynebacterium casei LMG S-19264T (=DSM 44701T), isolated from a smear-ripened cheese.</title>
        <authorList>
            <consortium name="US DOE Joint Genome Institute (JGI-PGF)"/>
            <person name="Walter F."/>
            <person name="Albersmeier A."/>
            <person name="Kalinowski J."/>
            <person name="Ruckert C."/>
        </authorList>
    </citation>
    <scope>NUCLEOTIDE SEQUENCE</scope>
    <source>
        <strain evidence="3">JCM 15325</strain>
    </source>
</reference>
<dbReference type="SMART" id="SM00347">
    <property type="entry name" value="HTH_MARR"/>
    <property type="match status" value="1"/>
</dbReference>
<dbReference type="GO" id="GO:0003700">
    <property type="term" value="F:DNA-binding transcription factor activity"/>
    <property type="evidence" value="ECO:0007669"/>
    <property type="project" value="InterPro"/>
</dbReference>
<proteinExistence type="predicted"/>
<organism evidence="3 4">
    <name type="scientific">Sporolactobacillus putidus</name>
    <dbReference type="NCBI Taxonomy" id="492735"/>
    <lineage>
        <taxon>Bacteria</taxon>
        <taxon>Bacillati</taxon>
        <taxon>Bacillota</taxon>
        <taxon>Bacilli</taxon>
        <taxon>Bacillales</taxon>
        <taxon>Sporolactobacillaceae</taxon>
        <taxon>Sporolactobacillus</taxon>
    </lineage>
</organism>
<dbReference type="PANTHER" id="PTHR33164:SF58">
    <property type="entry name" value="DNA-BINDING TRANSCRIPTIONAL REPRESSOR SCOC"/>
    <property type="match status" value="1"/>
</dbReference>
<evidence type="ECO:0000313" key="3">
    <source>
        <dbReference type="EMBL" id="GGL61139.1"/>
    </source>
</evidence>
<dbReference type="PROSITE" id="PS50995">
    <property type="entry name" value="HTH_MARR_2"/>
    <property type="match status" value="1"/>
</dbReference>
<feature type="domain" description="HTH marR-type" evidence="2">
    <location>
        <begin position="1"/>
        <end position="144"/>
    </location>
</feature>
<sequence length="158" mass="18226">MSKLDLMPDGQYVFGAVFVAANRINTMLEKELKKFDVTTKQWFLSIVIDNLFDRPPTIKEAAREMGSSHQNVKQIALKLQQKGFLTLEKDKQDSRAIRLKLTDSSLDFWKKLREEADAFTRTLFKDIDGDELRAARNVIRKMLSNISEMDKINGENGR</sequence>
<evidence type="ECO:0000259" key="2">
    <source>
        <dbReference type="PROSITE" id="PS50995"/>
    </source>
</evidence>
<keyword evidence="1" id="KW-0238">DNA-binding</keyword>
<protein>
    <submittedName>
        <fullName evidence="3">MarR family transcriptional regulator</fullName>
    </submittedName>
</protein>
<evidence type="ECO:0000256" key="1">
    <source>
        <dbReference type="ARBA" id="ARBA00023125"/>
    </source>
</evidence>